<dbReference type="SUPFAM" id="SSF56601">
    <property type="entry name" value="beta-lactamase/transpeptidase-like"/>
    <property type="match status" value="1"/>
</dbReference>
<dbReference type="EMBL" id="PVMZ01000004">
    <property type="protein sequence ID" value="PRX22536.1"/>
    <property type="molecule type" value="Genomic_DNA"/>
</dbReference>
<dbReference type="Proteomes" id="UP000239415">
    <property type="component" value="Unassembled WGS sequence"/>
</dbReference>
<reference evidence="3 4" key="1">
    <citation type="submission" date="2018-03" db="EMBL/GenBank/DDBJ databases">
        <title>Genomic Encyclopedia of Archaeal and Bacterial Type Strains, Phase II (KMG-II): from individual species to whole genera.</title>
        <authorList>
            <person name="Goeker M."/>
        </authorList>
    </citation>
    <scope>NUCLEOTIDE SEQUENCE [LARGE SCALE GENOMIC DNA]</scope>
    <source>
        <strain evidence="3 4">DSM 43146</strain>
    </source>
</reference>
<keyword evidence="4" id="KW-1185">Reference proteome</keyword>
<accession>A0A2T0KGH8</accession>
<proteinExistence type="predicted"/>
<protein>
    <submittedName>
        <fullName evidence="3">CubicO group peptidase (Beta-lactamase class C family)</fullName>
    </submittedName>
</protein>
<evidence type="ECO:0000256" key="1">
    <source>
        <dbReference type="ARBA" id="ARBA00022801"/>
    </source>
</evidence>
<dbReference type="PANTHER" id="PTHR43283">
    <property type="entry name" value="BETA-LACTAMASE-RELATED"/>
    <property type="match status" value="1"/>
</dbReference>
<dbReference type="InterPro" id="IPR050789">
    <property type="entry name" value="Diverse_Enzym_Activities"/>
</dbReference>
<evidence type="ECO:0000313" key="4">
    <source>
        <dbReference type="Proteomes" id="UP000239415"/>
    </source>
</evidence>
<evidence type="ECO:0000259" key="2">
    <source>
        <dbReference type="Pfam" id="PF00144"/>
    </source>
</evidence>
<keyword evidence="1" id="KW-0378">Hydrolase</keyword>
<dbReference type="OrthoDB" id="9809635at2"/>
<dbReference type="InterPro" id="IPR001466">
    <property type="entry name" value="Beta-lactam-related"/>
</dbReference>
<gene>
    <name evidence="3" type="ORF">CLV67_10463</name>
</gene>
<organism evidence="3 4">
    <name type="scientific">Actinoplanes italicus</name>
    <dbReference type="NCBI Taxonomy" id="113567"/>
    <lineage>
        <taxon>Bacteria</taxon>
        <taxon>Bacillati</taxon>
        <taxon>Actinomycetota</taxon>
        <taxon>Actinomycetes</taxon>
        <taxon>Micromonosporales</taxon>
        <taxon>Micromonosporaceae</taxon>
        <taxon>Actinoplanes</taxon>
    </lineage>
</organism>
<dbReference type="PANTHER" id="PTHR43283:SF11">
    <property type="entry name" value="BETA-LACTAMASE-RELATED DOMAIN-CONTAINING PROTEIN"/>
    <property type="match status" value="1"/>
</dbReference>
<dbReference type="GO" id="GO:0016787">
    <property type="term" value="F:hydrolase activity"/>
    <property type="evidence" value="ECO:0007669"/>
    <property type="project" value="UniProtKB-KW"/>
</dbReference>
<dbReference type="Gene3D" id="3.40.710.10">
    <property type="entry name" value="DD-peptidase/beta-lactamase superfamily"/>
    <property type="match status" value="1"/>
</dbReference>
<name>A0A2T0KGH8_9ACTN</name>
<dbReference type="Pfam" id="PF00144">
    <property type="entry name" value="Beta-lactamase"/>
    <property type="match status" value="1"/>
</dbReference>
<dbReference type="InterPro" id="IPR012338">
    <property type="entry name" value="Beta-lactam/transpept-like"/>
</dbReference>
<comment type="caution">
    <text evidence="3">The sequence shown here is derived from an EMBL/GenBank/DDBJ whole genome shotgun (WGS) entry which is preliminary data.</text>
</comment>
<dbReference type="AlphaFoldDB" id="A0A2T0KGH8"/>
<feature type="domain" description="Beta-lactamase-related" evidence="2">
    <location>
        <begin position="24"/>
        <end position="299"/>
    </location>
</feature>
<sequence>MGFEQDWRNLVQGDDRISAAGVAAGRPGGDVWTDGDDLLFPACSISKHVTAFGTLRLVADRVLDLDADVNTYLGSWRLPGDGTVTVRQLLAHTAGLTSNWFPGYAAGAPVPSMAQILRGEPPANTPPVRRELPPGTEFRYSGSHYAVLEQLLRDVTGTPFEELMAALVLEPVGMVDSSFDQGFPYVHRERAARGQSGGVPIPGGWHTQPELAGAGLWSTPADLVRLECEILRAAAGESALLAPELAVQMLTPQVPGGFGLGTELGEGCFGHTGQNTGYNCLSFAWPGSGTAVAVMTNAEDCGDTLRVLFELAGRRCRTSDSG</sequence>
<dbReference type="RefSeq" id="WP_106317281.1">
    <property type="nucleotide sequence ID" value="NZ_BOMO01000019.1"/>
</dbReference>
<evidence type="ECO:0000313" key="3">
    <source>
        <dbReference type="EMBL" id="PRX22536.1"/>
    </source>
</evidence>